<evidence type="ECO:0000313" key="18">
    <source>
        <dbReference type="RefSeq" id="XP_045580165.1"/>
    </source>
</evidence>
<feature type="transmembrane region" description="Helical" evidence="13">
    <location>
        <begin position="72"/>
        <end position="90"/>
    </location>
</feature>
<dbReference type="InterPro" id="IPR036412">
    <property type="entry name" value="HAD-like_sf"/>
</dbReference>
<keyword evidence="11 13" id="KW-0472">Membrane</keyword>
<proteinExistence type="inferred from homology"/>
<dbReference type="InterPro" id="IPR032631">
    <property type="entry name" value="P-type_ATPase_N"/>
</dbReference>
<dbReference type="SUPFAM" id="SSF56784">
    <property type="entry name" value="HAD-like"/>
    <property type="match status" value="2"/>
</dbReference>
<dbReference type="InterPro" id="IPR044492">
    <property type="entry name" value="P_typ_ATPase_HD_dom"/>
</dbReference>
<keyword evidence="10 13" id="KW-1133">Transmembrane helix</keyword>
<dbReference type="SUPFAM" id="SSF81653">
    <property type="entry name" value="Calcium ATPase, transduction domain A"/>
    <property type="match status" value="1"/>
</dbReference>
<dbReference type="Pfam" id="PF16212">
    <property type="entry name" value="PhoLip_ATPase_C"/>
    <property type="match status" value="1"/>
</dbReference>
<evidence type="ECO:0000256" key="12">
    <source>
        <dbReference type="ARBA" id="ARBA00034036"/>
    </source>
</evidence>
<evidence type="ECO:0000256" key="4">
    <source>
        <dbReference type="ARBA" id="ARBA00022692"/>
    </source>
</evidence>
<dbReference type="Gene3D" id="1.20.1110.10">
    <property type="entry name" value="Calcium-transporting ATPase, transmembrane domain"/>
    <property type="match status" value="1"/>
</dbReference>
<dbReference type="GeneID" id="106612234"/>
<evidence type="ECO:0000256" key="3">
    <source>
        <dbReference type="ARBA" id="ARBA00008109"/>
    </source>
</evidence>
<feature type="compositionally biased region" description="Basic residues" evidence="14">
    <location>
        <begin position="1297"/>
        <end position="1306"/>
    </location>
</feature>
<evidence type="ECO:0000313" key="17">
    <source>
        <dbReference type="Proteomes" id="UP001652741"/>
    </source>
</evidence>
<evidence type="ECO:0000256" key="8">
    <source>
        <dbReference type="ARBA" id="ARBA00022842"/>
    </source>
</evidence>
<feature type="region of interest" description="Disordered" evidence="14">
    <location>
        <begin position="1286"/>
        <end position="1308"/>
    </location>
</feature>
<dbReference type="InterPro" id="IPR023299">
    <property type="entry name" value="ATPase_P-typ_cyto_dom_N"/>
</dbReference>
<feature type="transmembrane region" description="Helical" evidence="13">
    <location>
        <begin position="296"/>
        <end position="317"/>
    </location>
</feature>
<dbReference type="NCBIfam" id="TIGR01494">
    <property type="entry name" value="ATPase_P-type"/>
    <property type="match status" value="1"/>
</dbReference>
<comment type="similarity">
    <text evidence="3 13">Belongs to the cation transport ATPase (P-type) (TC 3.A.3) family. Type IV subfamily.</text>
</comment>
<dbReference type="Proteomes" id="UP001652741">
    <property type="component" value="Chromosome ssa09"/>
</dbReference>
<evidence type="ECO:0000256" key="9">
    <source>
        <dbReference type="ARBA" id="ARBA00022967"/>
    </source>
</evidence>
<dbReference type="Gene3D" id="3.40.50.1000">
    <property type="entry name" value="HAD superfamily/HAD-like"/>
    <property type="match status" value="2"/>
</dbReference>
<gene>
    <name evidence="18" type="primary">atp10b</name>
</gene>
<keyword evidence="8 13" id="KW-0460">Magnesium</keyword>
<organism evidence="17 18">
    <name type="scientific">Salmo salar</name>
    <name type="common">Atlantic salmon</name>
    <dbReference type="NCBI Taxonomy" id="8030"/>
    <lineage>
        <taxon>Eukaryota</taxon>
        <taxon>Metazoa</taxon>
        <taxon>Chordata</taxon>
        <taxon>Craniata</taxon>
        <taxon>Vertebrata</taxon>
        <taxon>Euteleostomi</taxon>
        <taxon>Actinopterygii</taxon>
        <taxon>Neopterygii</taxon>
        <taxon>Teleostei</taxon>
        <taxon>Protacanthopterygii</taxon>
        <taxon>Salmoniformes</taxon>
        <taxon>Salmonidae</taxon>
        <taxon>Salmoninae</taxon>
        <taxon>Salmo</taxon>
    </lineage>
</organism>
<dbReference type="NCBIfam" id="TIGR01652">
    <property type="entry name" value="ATPase-Plipid"/>
    <property type="match status" value="2"/>
</dbReference>
<dbReference type="RefSeq" id="XP_045580165.1">
    <property type="nucleotide sequence ID" value="XM_045724209.1"/>
</dbReference>
<feature type="transmembrane region" description="Helical" evidence="13">
    <location>
        <begin position="1066"/>
        <end position="1087"/>
    </location>
</feature>
<feature type="transmembrane region" description="Helical" evidence="13">
    <location>
        <begin position="1146"/>
        <end position="1167"/>
    </location>
</feature>
<dbReference type="Pfam" id="PF13246">
    <property type="entry name" value="Cation_ATPase"/>
    <property type="match status" value="1"/>
</dbReference>
<feature type="transmembrane region" description="Helical" evidence="13">
    <location>
        <begin position="1219"/>
        <end position="1238"/>
    </location>
</feature>
<protein>
    <recommendedName>
        <fullName evidence="13">Phospholipid-transporting ATPase</fullName>
        <ecNumber evidence="13">7.6.2.1</ecNumber>
    </recommendedName>
</protein>
<dbReference type="SUPFAM" id="SSF81665">
    <property type="entry name" value="Calcium ATPase, transmembrane domain M"/>
    <property type="match status" value="1"/>
</dbReference>
<evidence type="ECO:0000259" key="15">
    <source>
        <dbReference type="Pfam" id="PF16209"/>
    </source>
</evidence>
<reference evidence="18" key="1">
    <citation type="submission" date="2025-08" db="UniProtKB">
        <authorList>
            <consortium name="RefSeq"/>
        </authorList>
    </citation>
    <scope>IDENTIFICATION</scope>
</reference>
<keyword evidence="9 13" id="KW-1278">Translocase</keyword>
<accession>A0ABM3FA33</accession>
<dbReference type="SUPFAM" id="SSF81660">
    <property type="entry name" value="Metal cation-transporting ATPase, ATP-binding domain N"/>
    <property type="match status" value="1"/>
</dbReference>
<dbReference type="InterPro" id="IPR023214">
    <property type="entry name" value="HAD_sf"/>
</dbReference>
<evidence type="ECO:0000256" key="11">
    <source>
        <dbReference type="ARBA" id="ARBA00023136"/>
    </source>
</evidence>
<feature type="transmembrane region" description="Helical" evidence="13">
    <location>
        <begin position="96"/>
        <end position="114"/>
    </location>
</feature>
<dbReference type="PRINTS" id="PR00119">
    <property type="entry name" value="CATATPASE"/>
</dbReference>
<feature type="transmembrane region" description="Helical" evidence="13">
    <location>
        <begin position="344"/>
        <end position="366"/>
    </location>
</feature>
<dbReference type="Gene3D" id="3.40.1110.10">
    <property type="entry name" value="Calcium-transporting ATPase, cytoplasmic domain N"/>
    <property type="match status" value="2"/>
</dbReference>
<feature type="compositionally biased region" description="Polar residues" evidence="14">
    <location>
        <begin position="1286"/>
        <end position="1296"/>
    </location>
</feature>
<evidence type="ECO:0000256" key="10">
    <source>
        <dbReference type="ARBA" id="ARBA00022989"/>
    </source>
</evidence>
<dbReference type="Pfam" id="PF16209">
    <property type="entry name" value="PhoLip_ATPase_N"/>
    <property type="match status" value="1"/>
</dbReference>
<feature type="transmembrane region" description="Helical" evidence="13">
    <location>
        <begin position="1174"/>
        <end position="1199"/>
    </location>
</feature>
<keyword evidence="6 13" id="KW-0547">Nucleotide-binding</keyword>
<dbReference type="SFLD" id="SFLDS00003">
    <property type="entry name" value="Haloacid_Dehalogenase"/>
    <property type="match status" value="1"/>
</dbReference>
<keyword evidence="5" id="KW-0479">Metal-binding</keyword>
<dbReference type="PANTHER" id="PTHR24092:SF79">
    <property type="entry name" value="PHOSPHOLIPID-TRANSPORTING ATPASE VB"/>
    <property type="match status" value="1"/>
</dbReference>
<dbReference type="SFLD" id="SFLDG00002">
    <property type="entry name" value="C1.7:_P-type_atpase_like"/>
    <property type="match status" value="1"/>
</dbReference>
<dbReference type="InterPro" id="IPR018303">
    <property type="entry name" value="ATPase_P-typ_P_site"/>
</dbReference>
<comment type="catalytic activity">
    <reaction evidence="12 13">
        <text>ATP + H2O + phospholipidSide 1 = ADP + phosphate + phospholipidSide 2.</text>
        <dbReference type="EC" id="7.6.2.1"/>
    </reaction>
</comment>
<dbReference type="PANTHER" id="PTHR24092">
    <property type="entry name" value="PROBABLE PHOSPHOLIPID-TRANSPORTING ATPASE"/>
    <property type="match status" value="1"/>
</dbReference>
<dbReference type="InterPro" id="IPR006539">
    <property type="entry name" value="P-type_ATPase_IV"/>
</dbReference>
<evidence type="ECO:0000256" key="7">
    <source>
        <dbReference type="ARBA" id="ARBA00022840"/>
    </source>
</evidence>
<dbReference type="SFLD" id="SFLDF00027">
    <property type="entry name" value="p-type_atpase"/>
    <property type="match status" value="1"/>
</dbReference>
<evidence type="ECO:0000256" key="5">
    <source>
        <dbReference type="ARBA" id="ARBA00022723"/>
    </source>
</evidence>
<dbReference type="Gene3D" id="2.70.150.10">
    <property type="entry name" value="Calcium-transporting ATPase, cytoplasmic transduction domain A"/>
    <property type="match status" value="1"/>
</dbReference>
<keyword evidence="4 13" id="KW-0812">Transmembrane</keyword>
<evidence type="ECO:0000259" key="16">
    <source>
        <dbReference type="Pfam" id="PF16212"/>
    </source>
</evidence>
<name>A0ABM3FA33_SALSA</name>
<dbReference type="InterPro" id="IPR008250">
    <property type="entry name" value="ATPase_P-typ_transduc_dom_A_sf"/>
</dbReference>
<dbReference type="PROSITE" id="PS00154">
    <property type="entry name" value="ATPASE_E1_E2"/>
    <property type="match status" value="1"/>
</dbReference>
<feature type="domain" description="P-type ATPase N-terminal" evidence="15">
    <location>
        <begin position="41"/>
        <end position="96"/>
    </location>
</feature>
<evidence type="ECO:0000256" key="14">
    <source>
        <dbReference type="SAM" id="MobiDB-lite"/>
    </source>
</evidence>
<dbReference type="InterPro" id="IPR032630">
    <property type="entry name" value="P_typ_ATPase_c"/>
</dbReference>
<feature type="transmembrane region" description="Helical" evidence="13">
    <location>
        <begin position="1035"/>
        <end position="1054"/>
    </location>
</feature>
<comment type="subcellular location">
    <subcellularLocation>
        <location evidence="2 13">Membrane</location>
        <topology evidence="2 13">Multi-pass membrane protein</topology>
    </subcellularLocation>
</comment>
<dbReference type="EC" id="7.6.2.1" evidence="13"/>
<sequence length="1333" mass="151215">MPCCPSPLTLLRDSLRGQRQHDKDLWTLISNLPYQALPKTTNHYFPGNSIKTTKYSFWFFIPMNLWERFHRFANVYFVGLALLNFVPAVEAFQPEVALIPICVILTLTALKDGWEDYRRYRSDRRINHTPCLIYSRKEGDFVERRWKDVRVGDFVKVVSNEILPADLLLLHTSDHNGVCHIETATLDGETNLKQRQVVPGLYTQDFPFKPQHFNSTVVVEKPNDNLNHFKGYIETADNRKLGFGIDSLLLRGCTVRNTDHAAGFVVYAGRETKSMLNNNRPRYKCSKLERKMNMDVLFCVIVLFCMCLVGALGHYIWLESFPSMPLFLIPDSHGHLDQPPLSSFYMFFTMIILLQILIPISLYVSIEIVKVGQVFFITNDIDLYDEETDSRVQCRTLNITEDLGQILYVFSDKTGTLTENKMVFRRCTIMGTEYAHNENDVRLAVLGEADDTEEEVLFHQRPLPLRTGWTLEDNHDHDPEVIQCCHGAQRQEKERSAQGEVAFSSPLETEVVPDRKLLQRVLRGGGDGPGGCQETDLYLDFFLALAVCNTVVVSTATRAQAQRRRASGCPSPSLSQSSVDLLQSLVRKMSSLLHTIRSWQPMTEKEDLDNTNSSLSGPVNSHVANHHHTIAEGQASQTNTKANIPRPGLVVDTADQLCYEAESPDEAALVYAAKAYGFTLLARTPDSVTVRLPHGQELTYQVLDTLTFDPIRKRMSVVLCHPITREIVMYTKGADYTMMELLETPYAENRMEGSHKNIPASTQKHLDWYAKEGLRTLCLAKKVLSKKANEDWSLVRQDAVATINNREELLMETATHLETHLTLLGATGIEDRLQDSVPDTITALREAGIQVWVLTGDKPETAVNIAYTCRLLDQGDLVINMRTNNKAVCASTLDCTLEEVRQYVGPGAPGDPSPSIGLVIDGHTLGMALESDLVERFVELARSCRSVLCCRVTPLQKSTVVKVVRERLKVMTLAIGDGASDVNMIQAADVGIGISGQEGMQAVMASDFSISCFKHMKKLLLAHGHWCYRRLANMAIYFFYKNVTYVNLLFWYQFYCGFSGTSMIDIWLIIFFNLFFTSAPPIMFGVMDRNFATETLLGLPELYRSGQGSEGYNHFTFWIAMLDAFYQSLVCFFIPFWTYHGSDIDIYTFGTPINTVSLFTILLHLAIEIKTWTVVHWVIMLGSVSLYFMVTLVYSAVCISCNPPSDPYWILQQQMTDPMFYLVCVITTVVALLPRYTYRVLINTVAPSPIVRARHLERLDPTTKEQWIREWRGLRGESTWEVAQEQTQKQEPSLGNQRHHCPHHHPPWNPFPQSTIRFELQQQQIGTSQKVTS</sequence>
<feature type="transmembrane region" description="Helical" evidence="13">
    <location>
        <begin position="1115"/>
        <end position="1140"/>
    </location>
</feature>
<dbReference type="InterPro" id="IPR001757">
    <property type="entry name" value="P_typ_ATPase"/>
</dbReference>
<evidence type="ECO:0000256" key="6">
    <source>
        <dbReference type="ARBA" id="ARBA00022741"/>
    </source>
</evidence>
<feature type="domain" description="P-type ATPase C-terminal" evidence="16">
    <location>
        <begin position="1003"/>
        <end position="1247"/>
    </location>
</feature>
<evidence type="ECO:0000256" key="13">
    <source>
        <dbReference type="RuleBase" id="RU362033"/>
    </source>
</evidence>
<evidence type="ECO:0000256" key="2">
    <source>
        <dbReference type="ARBA" id="ARBA00004141"/>
    </source>
</evidence>
<evidence type="ECO:0000256" key="1">
    <source>
        <dbReference type="ARBA" id="ARBA00001946"/>
    </source>
</evidence>
<keyword evidence="17" id="KW-1185">Reference proteome</keyword>
<dbReference type="InterPro" id="IPR023298">
    <property type="entry name" value="ATPase_P-typ_TM_dom_sf"/>
</dbReference>
<keyword evidence="7 13" id="KW-0067">ATP-binding</keyword>
<comment type="cofactor">
    <cofactor evidence="1">
        <name>Mg(2+)</name>
        <dbReference type="ChEBI" id="CHEBI:18420"/>
    </cofactor>
</comment>